<dbReference type="NCBIfam" id="TIGR02227">
    <property type="entry name" value="sigpep_I_bact"/>
    <property type="match status" value="1"/>
</dbReference>
<reference evidence="7" key="1">
    <citation type="submission" date="2018-06" db="EMBL/GenBank/DDBJ databases">
        <authorList>
            <person name="Zhirakovskaya E."/>
        </authorList>
    </citation>
    <scope>NUCLEOTIDE SEQUENCE</scope>
</reference>
<organism evidence="7">
    <name type="scientific">hydrothermal vent metagenome</name>
    <dbReference type="NCBI Taxonomy" id="652676"/>
    <lineage>
        <taxon>unclassified sequences</taxon>
        <taxon>metagenomes</taxon>
        <taxon>ecological metagenomes</taxon>
    </lineage>
</organism>
<name>A0A3B0SPY6_9ZZZZ</name>
<dbReference type="GO" id="GO:0009003">
    <property type="term" value="F:signal peptidase activity"/>
    <property type="evidence" value="ECO:0007669"/>
    <property type="project" value="UniProtKB-EC"/>
</dbReference>
<dbReference type="PANTHER" id="PTHR43390:SF1">
    <property type="entry name" value="CHLOROPLAST PROCESSING PEPTIDASE"/>
    <property type="match status" value="1"/>
</dbReference>
<evidence type="ECO:0000259" key="6">
    <source>
        <dbReference type="Pfam" id="PF10502"/>
    </source>
</evidence>
<evidence type="ECO:0000313" key="7">
    <source>
        <dbReference type="EMBL" id="VAV98513.1"/>
    </source>
</evidence>
<dbReference type="PRINTS" id="PR00727">
    <property type="entry name" value="LEADERPTASE"/>
</dbReference>
<evidence type="ECO:0000256" key="5">
    <source>
        <dbReference type="ARBA" id="ARBA00022801"/>
    </source>
</evidence>
<comment type="catalytic activity">
    <reaction evidence="1">
        <text>Cleavage of hydrophobic, N-terminal signal or leader sequences from secreted and periplasmic proteins.</text>
        <dbReference type="EC" id="3.4.21.89"/>
    </reaction>
</comment>
<dbReference type="PANTHER" id="PTHR43390">
    <property type="entry name" value="SIGNAL PEPTIDASE I"/>
    <property type="match status" value="1"/>
</dbReference>
<dbReference type="PROSITE" id="PS00501">
    <property type="entry name" value="SPASE_I_1"/>
    <property type="match status" value="1"/>
</dbReference>
<keyword evidence="5 7" id="KW-0378">Hydrolase</keyword>
<dbReference type="EMBL" id="UOEH01000254">
    <property type="protein sequence ID" value="VAV98513.1"/>
    <property type="molecule type" value="Genomic_DNA"/>
</dbReference>
<proteinExistence type="inferred from homology"/>
<comment type="similarity">
    <text evidence="2">Belongs to the peptidase S26 family.</text>
</comment>
<dbReference type="GO" id="GO:0006465">
    <property type="term" value="P:signal peptide processing"/>
    <property type="evidence" value="ECO:0007669"/>
    <property type="project" value="InterPro"/>
</dbReference>
<dbReference type="Pfam" id="PF10502">
    <property type="entry name" value="Peptidase_S26"/>
    <property type="match status" value="1"/>
</dbReference>
<dbReference type="InterPro" id="IPR036286">
    <property type="entry name" value="LexA/Signal_pep-like_sf"/>
</dbReference>
<dbReference type="InterPro" id="IPR019533">
    <property type="entry name" value="Peptidase_S26"/>
</dbReference>
<accession>A0A3B0SPY6</accession>
<dbReference type="InterPro" id="IPR019758">
    <property type="entry name" value="Pept_S26A_signal_pept_1_CS"/>
</dbReference>
<evidence type="ECO:0000256" key="4">
    <source>
        <dbReference type="ARBA" id="ARBA00022670"/>
    </source>
</evidence>
<dbReference type="EC" id="3.4.21.89" evidence="3"/>
<dbReference type="InterPro" id="IPR000223">
    <property type="entry name" value="Pept_S26A_signal_pept_1"/>
</dbReference>
<protein>
    <recommendedName>
        <fullName evidence="3">signal peptidase I</fullName>
        <ecNumber evidence="3">3.4.21.89</ecNumber>
    </recommendedName>
</protein>
<dbReference type="GO" id="GO:0016020">
    <property type="term" value="C:membrane"/>
    <property type="evidence" value="ECO:0007669"/>
    <property type="project" value="InterPro"/>
</dbReference>
<evidence type="ECO:0000256" key="1">
    <source>
        <dbReference type="ARBA" id="ARBA00000677"/>
    </source>
</evidence>
<dbReference type="PROSITE" id="PS00761">
    <property type="entry name" value="SPASE_I_3"/>
    <property type="match status" value="1"/>
</dbReference>
<dbReference type="PROSITE" id="PS00760">
    <property type="entry name" value="SPASE_I_2"/>
    <property type="match status" value="1"/>
</dbReference>
<gene>
    <name evidence="7" type="ORF">MNBD_ALPHA05-1516</name>
</gene>
<evidence type="ECO:0000256" key="3">
    <source>
        <dbReference type="ARBA" id="ARBA00013208"/>
    </source>
</evidence>
<dbReference type="GO" id="GO:0004252">
    <property type="term" value="F:serine-type endopeptidase activity"/>
    <property type="evidence" value="ECO:0007669"/>
    <property type="project" value="InterPro"/>
</dbReference>
<dbReference type="InterPro" id="IPR019756">
    <property type="entry name" value="Pept_S26A_signal_pept_1_Ser-AS"/>
</dbReference>
<dbReference type="Gene3D" id="2.10.109.10">
    <property type="entry name" value="Umud Fragment, subunit A"/>
    <property type="match status" value="1"/>
</dbReference>
<sequence>MLRKLPWREIRAEAVFFACIFLALIVFRTTAYGMYHIPSESMLPTLAVGDRIAVNKFAYGYSRYSTPFSIGPELATPTGRIFAHLPKRGDIVVFKHPRTGETYIKRVIGLPGDELRLHEGRLYINGVLTQRDYEKSYRYRQHAGGIALVGLFNEALPDGAAHEIIERTDNGAGDEYGPVIIPANNLFVMGDNRDNSLDSRFSDPGVGLLPVKYLVGRAERIVFSTNIARREDGLTKHAGKWLSSLR</sequence>
<dbReference type="CDD" id="cd06530">
    <property type="entry name" value="S26_SPase_I"/>
    <property type="match status" value="1"/>
</dbReference>
<dbReference type="SUPFAM" id="SSF51306">
    <property type="entry name" value="LexA/Signal peptidase"/>
    <property type="match status" value="1"/>
</dbReference>
<dbReference type="InterPro" id="IPR019757">
    <property type="entry name" value="Pept_S26A_signal_pept_1_Lys-AS"/>
</dbReference>
<evidence type="ECO:0000256" key="2">
    <source>
        <dbReference type="ARBA" id="ARBA00009370"/>
    </source>
</evidence>
<feature type="domain" description="Peptidase S26" evidence="6">
    <location>
        <begin position="15"/>
        <end position="222"/>
    </location>
</feature>
<keyword evidence="4" id="KW-0645">Protease</keyword>
<dbReference type="AlphaFoldDB" id="A0A3B0SPY6"/>